<protein>
    <recommendedName>
        <fullName evidence="9">CDC20/Fizzy WD40 domain-containing protein</fullName>
    </recommendedName>
</protein>
<dbReference type="Proteomes" id="UP001291623">
    <property type="component" value="Unassembled WGS sequence"/>
</dbReference>
<evidence type="ECO:0000313" key="10">
    <source>
        <dbReference type="EMBL" id="KAK4337330.1"/>
    </source>
</evidence>
<keyword evidence="11" id="KW-1185">Reference proteome</keyword>
<dbReference type="InterPro" id="IPR036322">
    <property type="entry name" value="WD40_repeat_dom_sf"/>
</dbReference>
<dbReference type="InterPro" id="IPR001680">
    <property type="entry name" value="WD40_rpt"/>
</dbReference>
<evidence type="ECO:0000256" key="8">
    <source>
        <dbReference type="PROSITE-ProRule" id="PRU00221"/>
    </source>
</evidence>
<dbReference type="InterPro" id="IPR056150">
    <property type="entry name" value="WD40_CDC20-Fz"/>
</dbReference>
<sequence length="551" mass="63020">MHTIYNTKTLSIKRGLLLMLPRFHIDRKSPIESAAIKLVDILKKYEDFKCDYQILKRDSNIKPKPFKHVFSEFQKNFRLIEQETIINDKKVKLKYVQLLKPLDEDEDDLDTDEENDDLNEKTPTIDKANITQLDHKNKESQDGCSQESNILSQNAISEAIIGDITNHRILSYQDKAPLPAEGHVNNLKVLYSSAKHSTTKKTTRYLPKSPERILDAPDLINDYYLQLLDWNENNVLAVALNREVYLWNGNTGDITNLFELPEREYISSVAWVEQSNSLAVGLSNCEIHIWDTERSKRLRIMRGHTTRVSSLSWNSYILSSGSRSGSIFHHDVRISQHQIGCSKGHHQEVCGLKWSPDKAYLASGGNDNVVNVWSNQFSMDAELVKPIYHITDHQAAIKAIDWCPWKPNLLATGGGSSDRCIKIWNICNGKNLYSIDTKSQVSSILWSKDYKELISSHGYSNNELVVWKYPALTKVGELRGHTARILGTSMSPDGSTVVSLGADETLRFWNCFQVDTENKKKEEAKASKNKMHCFVEKFRAKKFKLLKKYLV</sequence>
<keyword evidence="2 8" id="KW-0853">WD repeat</keyword>
<evidence type="ECO:0000313" key="11">
    <source>
        <dbReference type="Proteomes" id="UP001291623"/>
    </source>
</evidence>
<evidence type="ECO:0000256" key="7">
    <source>
        <dbReference type="ARBA" id="ARBA00023425"/>
    </source>
</evidence>
<dbReference type="PANTHER" id="PTHR19918">
    <property type="entry name" value="CELL DIVISION CYCLE 20 CDC20 FIZZY -RELATED"/>
    <property type="match status" value="1"/>
</dbReference>
<keyword evidence="4" id="KW-0677">Repeat</keyword>
<gene>
    <name evidence="10" type="ORF">RND71_043501</name>
</gene>
<dbReference type="EMBL" id="JAVYJV010000037">
    <property type="protein sequence ID" value="KAK4337330.1"/>
    <property type="molecule type" value="Genomic_DNA"/>
</dbReference>
<dbReference type="GO" id="GO:0051301">
    <property type="term" value="P:cell division"/>
    <property type="evidence" value="ECO:0007669"/>
    <property type="project" value="UniProtKB-KW"/>
</dbReference>
<dbReference type="SUPFAM" id="SSF50978">
    <property type="entry name" value="WD40 repeat-like"/>
    <property type="match status" value="1"/>
</dbReference>
<evidence type="ECO:0000256" key="4">
    <source>
        <dbReference type="ARBA" id="ARBA00022737"/>
    </source>
</evidence>
<dbReference type="GO" id="GO:0005680">
    <property type="term" value="C:anaphase-promoting complex"/>
    <property type="evidence" value="ECO:0007669"/>
    <property type="project" value="TreeGrafter"/>
</dbReference>
<name>A0AAE1UU02_9SOLA</name>
<dbReference type="PROSITE" id="PS50082">
    <property type="entry name" value="WD_REPEATS_2"/>
    <property type="match status" value="2"/>
</dbReference>
<keyword evidence="3" id="KW-0132">Cell division</keyword>
<dbReference type="InterPro" id="IPR033010">
    <property type="entry name" value="Cdc20/Fizzy"/>
</dbReference>
<comment type="caution">
    <text evidence="10">The sequence shown here is derived from an EMBL/GenBank/DDBJ whole genome shotgun (WGS) entry which is preliminary data.</text>
</comment>
<dbReference type="Pfam" id="PF24807">
    <property type="entry name" value="WD40_CDC20-Fz"/>
    <property type="match status" value="1"/>
</dbReference>
<organism evidence="10 11">
    <name type="scientific">Anisodus tanguticus</name>
    <dbReference type="NCBI Taxonomy" id="243964"/>
    <lineage>
        <taxon>Eukaryota</taxon>
        <taxon>Viridiplantae</taxon>
        <taxon>Streptophyta</taxon>
        <taxon>Embryophyta</taxon>
        <taxon>Tracheophyta</taxon>
        <taxon>Spermatophyta</taxon>
        <taxon>Magnoliopsida</taxon>
        <taxon>eudicotyledons</taxon>
        <taxon>Gunneridae</taxon>
        <taxon>Pentapetalae</taxon>
        <taxon>asterids</taxon>
        <taxon>lamiids</taxon>
        <taxon>Solanales</taxon>
        <taxon>Solanaceae</taxon>
        <taxon>Solanoideae</taxon>
        <taxon>Hyoscyameae</taxon>
        <taxon>Anisodus</taxon>
    </lineage>
</organism>
<keyword evidence="6" id="KW-0131">Cell cycle</keyword>
<dbReference type="CDD" id="cd00200">
    <property type="entry name" value="WD40"/>
    <property type="match status" value="1"/>
</dbReference>
<evidence type="ECO:0000256" key="1">
    <source>
        <dbReference type="ARBA" id="ARBA00006445"/>
    </source>
</evidence>
<comment type="function">
    <text evidence="7">Component of the anaphase promoting complex/cyclosome (APC/C), a cell cycle-regulated E3 ubiquitin-protein ligase complex that controls progression through mitosis and the G1 phase of the cell cycle.</text>
</comment>
<evidence type="ECO:0000256" key="3">
    <source>
        <dbReference type="ARBA" id="ARBA00022618"/>
    </source>
</evidence>
<evidence type="ECO:0000256" key="6">
    <source>
        <dbReference type="ARBA" id="ARBA00023306"/>
    </source>
</evidence>
<keyword evidence="5" id="KW-0498">Mitosis</keyword>
<dbReference type="GO" id="GO:0031145">
    <property type="term" value="P:anaphase-promoting complex-dependent catabolic process"/>
    <property type="evidence" value="ECO:0007669"/>
    <property type="project" value="TreeGrafter"/>
</dbReference>
<dbReference type="Gene3D" id="2.130.10.10">
    <property type="entry name" value="YVTN repeat-like/Quinoprotein amine dehydrogenase"/>
    <property type="match status" value="1"/>
</dbReference>
<dbReference type="SMART" id="SM00320">
    <property type="entry name" value="WD40"/>
    <property type="match status" value="7"/>
</dbReference>
<dbReference type="InterPro" id="IPR015943">
    <property type="entry name" value="WD40/YVTN_repeat-like_dom_sf"/>
</dbReference>
<dbReference type="PROSITE" id="PS50294">
    <property type="entry name" value="WD_REPEATS_REGION"/>
    <property type="match status" value="2"/>
</dbReference>
<feature type="repeat" description="WD" evidence="8">
    <location>
        <begin position="342"/>
        <end position="374"/>
    </location>
</feature>
<comment type="similarity">
    <text evidence="1">Belongs to the WD repeat CDC20/Fizzy family.</text>
</comment>
<dbReference type="GO" id="GO:1990757">
    <property type="term" value="F:ubiquitin ligase activator activity"/>
    <property type="evidence" value="ECO:0007669"/>
    <property type="project" value="TreeGrafter"/>
</dbReference>
<proteinExistence type="inferred from homology"/>
<feature type="domain" description="CDC20/Fizzy WD40" evidence="9">
    <location>
        <begin position="214"/>
        <end position="509"/>
    </location>
</feature>
<reference evidence="10" key="1">
    <citation type="submission" date="2023-12" db="EMBL/GenBank/DDBJ databases">
        <title>Genome assembly of Anisodus tanguticus.</title>
        <authorList>
            <person name="Wang Y.-J."/>
        </authorList>
    </citation>
    <scope>NUCLEOTIDE SEQUENCE</scope>
    <source>
        <strain evidence="10">KB-2021</strain>
        <tissue evidence="10">Leaf</tissue>
    </source>
</reference>
<dbReference type="GO" id="GO:1905786">
    <property type="term" value="P:positive regulation of anaphase-promoting complex-dependent catabolic process"/>
    <property type="evidence" value="ECO:0007669"/>
    <property type="project" value="TreeGrafter"/>
</dbReference>
<evidence type="ECO:0000256" key="2">
    <source>
        <dbReference type="ARBA" id="ARBA00022574"/>
    </source>
</evidence>
<dbReference type="AlphaFoldDB" id="A0AAE1UU02"/>
<feature type="repeat" description="WD" evidence="8">
    <location>
        <begin position="478"/>
        <end position="510"/>
    </location>
</feature>
<dbReference type="PANTHER" id="PTHR19918:SF8">
    <property type="entry name" value="FI02843P"/>
    <property type="match status" value="1"/>
</dbReference>
<accession>A0AAE1UU02</accession>
<dbReference type="GO" id="GO:0010997">
    <property type="term" value="F:anaphase-promoting complex binding"/>
    <property type="evidence" value="ECO:0007669"/>
    <property type="project" value="InterPro"/>
</dbReference>
<evidence type="ECO:0000256" key="5">
    <source>
        <dbReference type="ARBA" id="ARBA00022776"/>
    </source>
</evidence>
<evidence type="ECO:0000259" key="9">
    <source>
        <dbReference type="Pfam" id="PF24807"/>
    </source>
</evidence>